<dbReference type="OrthoDB" id="76412at2759"/>
<dbReference type="InterPro" id="IPR010422">
    <property type="entry name" value="Ccdc124/Oxs1"/>
</dbReference>
<dbReference type="PANTHER" id="PTHR21680:SF0">
    <property type="entry name" value="COILED-COIL DOMAIN-CONTAINING PROTEIN 124"/>
    <property type="match status" value="1"/>
</dbReference>
<reference evidence="2 3" key="1">
    <citation type="journal article" date="2019" name="Commun. Biol.">
        <title>The bagworm genome reveals a unique fibroin gene that provides high tensile strength.</title>
        <authorList>
            <person name="Kono N."/>
            <person name="Nakamura H."/>
            <person name="Ohtoshi R."/>
            <person name="Tomita M."/>
            <person name="Numata K."/>
            <person name="Arakawa K."/>
        </authorList>
    </citation>
    <scope>NUCLEOTIDE SEQUENCE [LARGE SCALE GENOMIC DNA]</scope>
</reference>
<feature type="region of interest" description="Disordered" evidence="1">
    <location>
        <begin position="1"/>
        <end position="63"/>
    </location>
</feature>
<protein>
    <submittedName>
        <fullName evidence="2">Coiled-coil domain-containing protein 124 homolog</fullName>
    </submittedName>
</protein>
<dbReference type="PANTHER" id="PTHR21680">
    <property type="entry name" value="COILED-COIL DOMAIN-CONTAINING PROTEIN 124"/>
    <property type="match status" value="1"/>
</dbReference>
<dbReference type="GO" id="GO:0006366">
    <property type="term" value="P:transcription by RNA polymerase II"/>
    <property type="evidence" value="ECO:0007669"/>
    <property type="project" value="TreeGrafter"/>
</dbReference>
<feature type="compositionally biased region" description="Basic and acidic residues" evidence="1">
    <location>
        <begin position="12"/>
        <end position="63"/>
    </location>
</feature>
<proteinExistence type="predicted"/>
<dbReference type="STRING" id="151549.A0A4C1TP54"/>
<dbReference type="GO" id="GO:0003713">
    <property type="term" value="F:transcription coactivator activity"/>
    <property type="evidence" value="ECO:0007669"/>
    <property type="project" value="TreeGrafter"/>
</dbReference>
<dbReference type="EMBL" id="BGZK01005858">
    <property type="protein sequence ID" value="GBP15749.1"/>
    <property type="molecule type" value="Genomic_DNA"/>
</dbReference>
<comment type="caution">
    <text evidence="2">The sequence shown here is derived from an EMBL/GenBank/DDBJ whole genome shotgun (WGS) entry which is preliminary data.</text>
</comment>
<dbReference type="AlphaFoldDB" id="A0A4C1TP54"/>
<gene>
    <name evidence="2" type="ORF">EVAR_74015_1</name>
</gene>
<dbReference type="GO" id="GO:0005634">
    <property type="term" value="C:nucleus"/>
    <property type="evidence" value="ECO:0007669"/>
    <property type="project" value="TreeGrafter"/>
</dbReference>
<evidence type="ECO:0000313" key="3">
    <source>
        <dbReference type="Proteomes" id="UP000299102"/>
    </source>
</evidence>
<evidence type="ECO:0000256" key="1">
    <source>
        <dbReference type="SAM" id="MobiDB-lite"/>
    </source>
</evidence>
<organism evidence="2 3">
    <name type="scientific">Eumeta variegata</name>
    <name type="common">Bagworm moth</name>
    <name type="synonym">Eumeta japonica</name>
    <dbReference type="NCBI Taxonomy" id="151549"/>
    <lineage>
        <taxon>Eukaryota</taxon>
        <taxon>Metazoa</taxon>
        <taxon>Ecdysozoa</taxon>
        <taxon>Arthropoda</taxon>
        <taxon>Hexapoda</taxon>
        <taxon>Insecta</taxon>
        <taxon>Pterygota</taxon>
        <taxon>Neoptera</taxon>
        <taxon>Endopterygota</taxon>
        <taxon>Lepidoptera</taxon>
        <taxon>Glossata</taxon>
        <taxon>Ditrysia</taxon>
        <taxon>Tineoidea</taxon>
        <taxon>Psychidae</taxon>
        <taxon>Oiketicinae</taxon>
        <taxon>Eumeta</taxon>
    </lineage>
</organism>
<accession>A0A4C1TP54</accession>
<sequence length="151" mass="17410">MPKKLATNTKALEARERKAAVKKANQEKAVREAEDRLWKDDDKSMARKQQKREEDERKKAEIAKRKAEAKALLEQEMNSIKTQGKQPLAKISRQQVLEEMEKKQRAIDAINAANKPLQQRVIIQNDIIEENLNRTLADVEVALALIKQLLF</sequence>
<keyword evidence="3" id="KW-1185">Reference proteome</keyword>
<dbReference type="Proteomes" id="UP000299102">
    <property type="component" value="Unassembled WGS sequence"/>
</dbReference>
<evidence type="ECO:0000313" key="2">
    <source>
        <dbReference type="EMBL" id="GBP15749.1"/>
    </source>
</evidence>
<name>A0A4C1TP54_EUMVA</name>